<feature type="active site" evidence="3">
    <location>
        <position position="142"/>
    </location>
</feature>
<dbReference type="InterPro" id="IPR050300">
    <property type="entry name" value="GDXG_lipolytic_enzyme"/>
</dbReference>
<dbReference type="PANTHER" id="PTHR48081:SF30">
    <property type="entry name" value="ACETYL-HYDROLASE LIPR-RELATED"/>
    <property type="match status" value="1"/>
</dbReference>
<dbReference type="InterPro" id="IPR013094">
    <property type="entry name" value="AB_hydrolase_3"/>
</dbReference>
<dbReference type="Gene3D" id="3.40.50.1820">
    <property type="entry name" value="alpha/beta hydrolase"/>
    <property type="match status" value="1"/>
</dbReference>
<proteinExistence type="inferred from homology"/>
<dbReference type="EMBL" id="QQYZ01000013">
    <property type="protein sequence ID" value="RSY82026.1"/>
    <property type="molecule type" value="Genomic_DNA"/>
</dbReference>
<evidence type="ECO:0000256" key="1">
    <source>
        <dbReference type="ARBA" id="ARBA00010515"/>
    </source>
</evidence>
<dbReference type="InterPro" id="IPR029058">
    <property type="entry name" value="AB_hydrolase_fold"/>
</dbReference>
<reference evidence="5 6" key="1">
    <citation type="submission" date="2018-07" db="EMBL/GenBank/DDBJ databases">
        <title>Genomic and Epidemiologic Investigation of an Indolent Hospital Outbreak.</title>
        <authorList>
            <person name="Johnson R.C."/>
            <person name="Deming C."/>
            <person name="Conlan S."/>
            <person name="Zellmer C.J."/>
            <person name="Michelin A.V."/>
            <person name="Lee-Lin S."/>
            <person name="Thomas P.J."/>
            <person name="Park M."/>
            <person name="Weingarten R.A."/>
            <person name="Less J."/>
            <person name="Dekker J.P."/>
            <person name="Frank K.M."/>
            <person name="Musser K.A."/>
            <person name="Mcquiston J.R."/>
            <person name="Henderson D.K."/>
            <person name="Lau A.F."/>
            <person name="Palmore T.N."/>
            <person name="Segre J.A."/>
        </authorList>
    </citation>
    <scope>NUCLEOTIDE SEQUENCE [LARGE SCALE GENOMIC DNA]</scope>
    <source>
        <strain evidence="5 6">SK-CDC1_0717</strain>
    </source>
</reference>
<accession>A0A430G1R1</accession>
<dbReference type="AlphaFoldDB" id="A0A430G1R1"/>
<gene>
    <name evidence="5" type="ORF">DAH66_14250</name>
</gene>
<evidence type="ECO:0000313" key="5">
    <source>
        <dbReference type="EMBL" id="RSY82026.1"/>
    </source>
</evidence>
<comment type="caution">
    <text evidence="5">The sequence shown here is derived from an EMBL/GenBank/DDBJ whole genome shotgun (WGS) entry which is preliminary data.</text>
</comment>
<name>A0A430G1R1_9SPHN</name>
<dbReference type="RefSeq" id="WP_126004907.1">
    <property type="nucleotide sequence ID" value="NZ_QQYZ01000013.1"/>
</dbReference>
<evidence type="ECO:0000256" key="2">
    <source>
        <dbReference type="ARBA" id="ARBA00022801"/>
    </source>
</evidence>
<dbReference type="PROSITE" id="PS01173">
    <property type="entry name" value="LIPASE_GDXG_HIS"/>
    <property type="match status" value="1"/>
</dbReference>
<dbReference type="Pfam" id="PF07859">
    <property type="entry name" value="Abhydrolase_3"/>
    <property type="match status" value="1"/>
</dbReference>
<sequence>MSDQERLAIEAKVREAGLVSESIEEVRANYEKMGRITPLADGVAVEQGSIAGRPVEYLRPTDDRGGVVLFFHGGGYMIGSLDSHRGLASRLAVASAATVIAVDYRLAPESFFPGASDDCLSVYRALVQDPGTAGAITLAGDSAGGALVVATLMAARDEGVALPAAAFLMSPFLDLTGSGDSVSQKADVDVVVRPGMIEGMGGGYLNGAPATDPRASPLFGNVGGLPPLLVHVGTYESILDDSLRLVRKVAIADGSVELKVWPKMPHVFQLFAGELEEGRLSLDEAGAFLRSHLG</sequence>
<comment type="similarity">
    <text evidence="1">Belongs to the 'GDXG' lipolytic enzyme family.</text>
</comment>
<dbReference type="Proteomes" id="UP000287746">
    <property type="component" value="Unassembled WGS sequence"/>
</dbReference>
<dbReference type="GO" id="GO:0004806">
    <property type="term" value="F:triacylglycerol lipase activity"/>
    <property type="evidence" value="ECO:0007669"/>
    <property type="project" value="TreeGrafter"/>
</dbReference>
<keyword evidence="2 5" id="KW-0378">Hydrolase</keyword>
<organism evidence="5 6">
    <name type="scientific">Sphingomonas koreensis</name>
    <dbReference type="NCBI Taxonomy" id="93064"/>
    <lineage>
        <taxon>Bacteria</taxon>
        <taxon>Pseudomonadati</taxon>
        <taxon>Pseudomonadota</taxon>
        <taxon>Alphaproteobacteria</taxon>
        <taxon>Sphingomonadales</taxon>
        <taxon>Sphingomonadaceae</taxon>
        <taxon>Sphingomonas</taxon>
    </lineage>
</organism>
<evidence type="ECO:0000313" key="6">
    <source>
        <dbReference type="Proteomes" id="UP000287746"/>
    </source>
</evidence>
<feature type="domain" description="Alpha/beta hydrolase fold-3" evidence="4">
    <location>
        <begin position="68"/>
        <end position="269"/>
    </location>
</feature>
<dbReference type="InterPro" id="IPR033140">
    <property type="entry name" value="Lipase_GDXG_put_SER_AS"/>
</dbReference>
<dbReference type="SUPFAM" id="SSF53474">
    <property type="entry name" value="alpha/beta-Hydrolases"/>
    <property type="match status" value="1"/>
</dbReference>
<dbReference type="PANTHER" id="PTHR48081">
    <property type="entry name" value="AB HYDROLASE SUPERFAMILY PROTEIN C4A8.06C"/>
    <property type="match status" value="1"/>
</dbReference>
<protein>
    <submittedName>
        <fullName evidence="5">Alpha/beta hydrolase</fullName>
    </submittedName>
</protein>
<evidence type="ECO:0000259" key="4">
    <source>
        <dbReference type="Pfam" id="PF07859"/>
    </source>
</evidence>
<dbReference type="InterPro" id="IPR002168">
    <property type="entry name" value="Lipase_GDXG_HIS_AS"/>
</dbReference>
<dbReference type="PROSITE" id="PS01174">
    <property type="entry name" value="LIPASE_GDXG_SER"/>
    <property type="match status" value="1"/>
</dbReference>
<evidence type="ECO:0000256" key="3">
    <source>
        <dbReference type="PROSITE-ProRule" id="PRU10038"/>
    </source>
</evidence>